<dbReference type="GO" id="GO:0005737">
    <property type="term" value="C:cytoplasm"/>
    <property type="evidence" value="ECO:0007669"/>
    <property type="project" value="UniProtKB-SubCell"/>
</dbReference>
<dbReference type="PANTHER" id="PTHR11579:SF0">
    <property type="entry name" value="PROTEIN-L-ISOASPARTATE(D-ASPARTATE) O-METHYLTRANSFERASE"/>
    <property type="match status" value="1"/>
</dbReference>
<dbReference type="InterPro" id="IPR029063">
    <property type="entry name" value="SAM-dependent_MTases_sf"/>
</dbReference>
<dbReference type="GO" id="GO:0004719">
    <property type="term" value="F:protein-L-isoaspartate (D-aspartate) O-methyltransferase activity"/>
    <property type="evidence" value="ECO:0007669"/>
    <property type="project" value="UniProtKB-UniRule"/>
</dbReference>
<dbReference type="OrthoDB" id="9772751at2"/>
<evidence type="ECO:0000313" key="11">
    <source>
        <dbReference type="Proteomes" id="UP000184251"/>
    </source>
</evidence>
<evidence type="ECO:0000256" key="6">
    <source>
        <dbReference type="ARBA" id="ARBA00022603"/>
    </source>
</evidence>
<dbReference type="STRING" id="1120975.SAMN02746064_01786"/>
<evidence type="ECO:0000313" key="10">
    <source>
        <dbReference type="EMBL" id="SHF06070.1"/>
    </source>
</evidence>
<evidence type="ECO:0000256" key="5">
    <source>
        <dbReference type="ARBA" id="ARBA00022490"/>
    </source>
</evidence>
<dbReference type="CDD" id="cd02440">
    <property type="entry name" value="AdoMet_MTases"/>
    <property type="match status" value="1"/>
</dbReference>
<evidence type="ECO:0000256" key="1">
    <source>
        <dbReference type="ARBA" id="ARBA00004496"/>
    </source>
</evidence>
<dbReference type="GO" id="GO:0030091">
    <property type="term" value="P:protein repair"/>
    <property type="evidence" value="ECO:0007669"/>
    <property type="project" value="UniProtKB-UniRule"/>
</dbReference>
<dbReference type="RefSeq" id="WP_073271189.1">
    <property type="nucleotide sequence ID" value="NZ_FQTU01000013.1"/>
</dbReference>
<evidence type="ECO:0000256" key="2">
    <source>
        <dbReference type="ARBA" id="ARBA00005369"/>
    </source>
</evidence>
<dbReference type="Pfam" id="PF01135">
    <property type="entry name" value="PCMT"/>
    <property type="match status" value="1"/>
</dbReference>
<dbReference type="EC" id="2.1.1.77" evidence="3 9"/>
<comment type="similarity">
    <text evidence="2">Belongs to the methyltransferase superfamily. L-isoaspartyl/D-aspartyl protein methyltransferase family.</text>
</comment>
<dbReference type="SUPFAM" id="SSF53335">
    <property type="entry name" value="S-adenosyl-L-methionine-dependent methyltransferases"/>
    <property type="match status" value="1"/>
</dbReference>
<proteinExistence type="inferred from homology"/>
<comment type="subcellular location">
    <subcellularLocation>
        <location evidence="1">Cytoplasm</location>
    </subcellularLocation>
</comment>
<sequence>MDNRVRIKELFNRLDRRLFMEECQEFAHVDGPFPIGYGQTISQPSLVLAMTIMLDLKTDSKVLEIGTGSGFQTALLASGAKEVYTVERIKKLHDKAVKRLGEMGFDNISFKLGDGTMGWKEKAPFDRIMVTAAAIMVPPSLIAQLGEEGKMVIPIGNGRVQELTLIEKDSMGKLDTSVKEYVSFVPLVGKYE</sequence>
<dbReference type="EMBL" id="FQTU01000013">
    <property type="protein sequence ID" value="SHF06070.1"/>
    <property type="molecule type" value="Genomic_DNA"/>
</dbReference>
<accession>A0A1M4YK08</accession>
<evidence type="ECO:0000256" key="3">
    <source>
        <dbReference type="ARBA" id="ARBA00011890"/>
    </source>
</evidence>
<dbReference type="PROSITE" id="PS01279">
    <property type="entry name" value="PCMT"/>
    <property type="match status" value="1"/>
</dbReference>
<protein>
    <recommendedName>
        <fullName evidence="4 9">Protein-L-isoaspartate O-methyltransferase</fullName>
        <ecNumber evidence="3 9">2.1.1.77</ecNumber>
    </recommendedName>
</protein>
<evidence type="ECO:0000256" key="9">
    <source>
        <dbReference type="NCBIfam" id="TIGR00080"/>
    </source>
</evidence>
<gene>
    <name evidence="10" type="ORF">SAMN02746064_01786</name>
</gene>
<name>A0A1M4YK08_9FIRM</name>
<dbReference type="Proteomes" id="UP000184251">
    <property type="component" value="Unassembled WGS sequence"/>
</dbReference>
<keyword evidence="8" id="KW-0949">S-adenosyl-L-methionine</keyword>
<dbReference type="PANTHER" id="PTHR11579">
    <property type="entry name" value="PROTEIN-L-ISOASPARTATE O-METHYLTRANSFERASE"/>
    <property type="match status" value="1"/>
</dbReference>
<dbReference type="NCBIfam" id="NF001453">
    <property type="entry name" value="PRK00312.1"/>
    <property type="match status" value="1"/>
</dbReference>
<evidence type="ECO:0000256" key="8">
    <source>
        <dbReference type="ARBA" id="ARBA00022691"/>
    </source>
</evidence>
<keyword evidence="7 10" id="KW-0808">Transferase</keyword>
<organism evidence="10 11">
    <name type="scientific">Alkalibacter saccharofermentans DSM 14828</name>
    <dbReference type="NCBI Taxonomy" id="1120975"/>
    <lineage>
        <taxon>Bacteria</taxon>
        <taxon>Bacillati</taxon>
        <taxon>Bacillota</taxon>
        <taxon>Clostridia</taxon>
        <taxon>Eubacteriales</taxon>
        <taxon>Eubacteriaceae</taxon>
        <taxon>Alkalibacter</taxon>
    </lineage>
</organism>
<keyword evidence="5" id="KW-0963">Cytoplasm</keyword>
<evidence type="ECO:0000256" key="7">
    <source>
        <dbReference type="ARBA" id="ARBA00022679"/>
    </source>
</evidence>
<dbReference type="InterPro" id="IPR000682">
    <property type="entry name" value="PCMT"/>
</dbReference>
<evidence type="ECO:0000256" key="4">
    <source>
        <dbReference type="ARBA" id="ARBA00013346"/>
    </source>
</evidence>
<keyword evidence="6 10" id="KW-0489">Methyltransferase</keyword>
<reference evidence="10 11" key="1">
    <citation type="submission" date="2016-11" db="EMBL/GenBank/DDBJ databases">
        <authorList>
            <person name="Jaros S."/>
            <person name="Januszkiewicz K."/>
            <person name="Wedrychowicz H."/>
        </authorList>
    </citation>
    <scope>NUCLEOTIDE SEQUENCE [LARGE SCALE GENOMIC DNA]</scope>
    <source>
        <strain evidence="10 11">DSM 14828</strain>
    </source>
</reference>
<keyword evidence="11" id="KW-1185">Reference proteome</keyword>
<dbReference type="AlphaFoldDB" id="A0A1M4YK08"/>
<dbReference type="GO" id="GO:0032259">
    <property type="term" value="P:methylation"/>
    <property type="evidence" value="ECO:0007669"/>
    <property type="project" value="UniProtKB-KW"/>
</dbReference>
<dbReference type="Gene3D" id="3.40.50.150">
    <property type="entry name" value="Vaccinia Virus protein VP39"/>
    <property type="match status" value="1"/>
</dbReference>
<dbReference type="NCBIfam" id="TIGR00080">
    <property type="entry name" value="pimt"/>
    <property type="match status" value="1"/>
</dbReference>